<accession>A0A0F8YRV7</accession>
<dbReference type="InterPro" id="IPR012657">
    <property type="entry name" value="23S_rRNA-intervening_sequence"/>
</dbReference>
<dbReference type="Gene3D" id="1.20.1440.60">
    <property type="entry name" value="23S rRNA-intervening sequence"/>
    <property type="match status" value="1"/>
</dbReference>
<dbReference type="EMBL" id="LAZR01055373">
    <property type="protein sequence ID" value="KKK76505.1"/>
    <property type="molecule type" value="Genomic_DNA"/>
</dbReference>
<dbReference type="AlphaFoldDB" id="A0A0F8YRV7"/>
<dbReference type="SUPFAM" id="SSF158446">
    <property type="entry name" value="IVS-encoded protein-like"/>
    <property type="match status" value="1"/>
</dbReference>
<sequence>MDEDQDLRKRTKAFALRIVRMYVSLPKTSEAQVLGKQVLRSGTSPGAQYREAYRSRSTAEFTSKIEGGLQELEETAYWLELLVESGIVPEKRMAELLKETDELIAIFAASAKTAKKNK</sequence>
<proteinExistence type="predicted"/>
<evidence type="ECO:0000313" key="1">
    <source>
        <dbReference type="EMBL" id="KKK76505.1"/>
    </source>
</evidence>
<comment type="caution">
    <text evidence="1">The sequence shown here is derived from an EMBL/GenBank/DDBJ whole genome shotgun (WGS) entry which is preliminary data.</text>
</comment>
<gene>
    <name evidence="1" type="ORF">LCGC14_2862960</name>
</gene>
<organism evidence="1">
    <name type="scientific">marine sediment metagenome</name>
    <dbReference type="NCBI Taxonomy" id="412755"/>
    <lineage>
        <taxon>unclassified sequences</taxon>
        <taxon>metagenomes</taxon>
        <taxon>ecological metagenomes</taxon>
    </lineage>
</organism>
<dbReference type="NCBIfam" id="TIGR02436">
    <property type="entry name" value="four helix bundle protein"/>
    <property type="match status" value="1"/>
</dbReference>
<dbReference type="PIRSF" id="PIRSF035652">
    <property type="entry name" value="CHP02436"/>
    <property type="match status" value="1"/>
</dbReference>
<dbReference type="InterPro" id="IPR036583">
    <property type="entry name" value="23S_rRNA_IVS_sf"/>
</dbReference>
<evidence type="ECO:0008006" key="2">
    <source>
        <dbReference type="Google" id="ProtNLM"/>
    </source>
</evidence>
<dbReference type="PANTHER" id="PTHR38471:SF2">
    <property type="entry name" value="FOUR HELIX BUNDLE PROTEIN"/>
    <property type="match status" value="1"/>
</dbReference>
<protein>
    <recommendedName>
        <fullName evidence="2">Four helix bundle protein</fullName>
    </recommendedName>
</protein>
<dbReference type="PANTHER" id="PTHR38471">
    <property type="entry name" value="FOUR HELIX BUNDLE PROTEIN"/>
    <property type="match status" value="1"/>
</dbReference>
<dbReference type="Pfam" id="PF05635">
    <property type="entry name" value="23S_rRNA_IVP"/>
    <property type="match status" value="1"/>
</dbReference>
<name>A0A0F8YRV7_9ZZZZ</name>
<reference evidence="1" key="1">
    <citation type="journal article" date="2015" name="Nature">
        <title>Complex archaea that bridge the gap between prokaryotes and eukaryotes.</title>
        <authorList>
            <person name="Spang A."/>
            <person name="Saw J.H."/>
            <person name="Jorgensen S.L."/>
            <person name="Zaremba-Niedzwiedzka K."/>
            <person name="Martijn J."/>
            <person name="Lind A.E."/>
            <person name="van Eijk R."/>
            <person name="Schleper C."/>
            <person name="Guy L."/>
            <person name="Ettema T.J."/>
        </authorList>
    </citation>
    <scope>NUCLEOTIDE SEQUENCE</scope>
</reference>